<dbReference type="InterPro" id="IPR042099">
    <property type="entry name" value="ANL_N_sf"/>
</dbReference>
<reference evidence="2 3" key="1">
    <citation type="journal article" date="2018" name="Int. J. Syst. Evol. Microbiol.">
        <title>Epidermidibacterium keratini gen. nov., sp. nov., a member of the family Sporichthyaceae, isolated from keratin epidermis.</title>
        <authorList>
            <person name="Lee D.G."/>
            <person name="Trujillo M.E."/>
            <person name="Kang S."/>
            <person name="Nam J.J."/>
            <person name="Kim Y.J."/>
        </authorList>
    </citation>
    <scope>NUCLEOTIDE SEQUENCE [LARGE SCALE GENOMIC DNA]</scope>
    <source>
        <strain evidence="2 3">EPI-7</strain>
    </source>
</reference>
<protein>
    <submittedName>
        <fullName evidence="2">Acyl-protein synthetase</fullName>
    </submittedName>
</protein>
<evidence type="ECO:0000313" key="2">
    <source>
        <dbReference type="EMBL" id="QHC00700.1"/>
    </source>
</evidence>
<accession>A0A7L4YNG9</accession>
<keyword evidence="3" id="KW-1185">Reference proteome</keyword>
<sequence length="368" mass="40742">MSLEQFFERPQFSIPQDEKERLLTETLGELAAHHRERSEPYARISGALDAPTGTPSSLADFPYLPVSIFKSHELRSVPEDEVFKVMTSSGTTGQQVSRIFLDRRTADLQSRALSTIMTSVLGPKRLPMIVIDTPNVVRNRAMFSARGAGVLGMIQYGRKHFYALDDDMNLDVEGLQEFLSAYGDRPILLFGFTFMAWKYFLAAIRDQGLDVDLSNGVLIHSGGWKKLQDEAVGNEEFKSTFRELTGLGRIHNFYGMVEQVGSVFLEGEDGYLYPPNFADVIIRNPITWEVAKDGEQGLIEVLSVLPHSYPGHVLLTEDLGIVHGVSDGTGPGGWHGKRLQVIGRVPKAELRGCSDTHAFDKQPAGVGS</sequence>
<dbReference type="Proteomes" id="UP000463857">
    <property type="component" value="Chromosome"/>
</dbReference>
<dbReference type="Pfam" id="PF04443">
    <property type="entry name" value="LuxE"/>
    <property type="match status" value="1"/>
</dbReference>
<evidence type="ECO:0000313" key="3">
    <source>
        <dbReference type="Proteomes" id="UP000463857"/>
    </source>
</evidence>
<dbReference type="OrthoDB" id="3597198at2"/>
<dbReference type="KEGG" id="eke:EK0264_10640"/>
<proteinExistence type="predicted"/>
<dbReference type="AlphaFoldDB" id="A0A7L4YNG9"/>
<dbReference type="InParanoid" id="A0A7L4YNG9"/>
<dbReference type="InterPro" id="IPR007534">
    <property type="entry name" value="LuxE"/>
</dbReference>
<dbReference type="Gene3D" id="3.40.50.12780">
    <property type="entry name" value="N-terminal domain of ligase-like"/>
    <property type="match status" value="1"/>
</dbReference>
<dbReference type="EMBL" id="CP047156">
    <property type="protein sequence ID" value="QHC00700.1"/>
    <property type="molecule type" value="Genomic_DNA"/>
</dbReference>
<feature type="domain" description="Acyl-protein synthetase LuxE" evidence="1">
    <location>
        <begin position="11"/>
        <end position="356"/>
    </location>
</feature>
<name>A0A7L4YNG9_9ACTN</name>
<dbReference type="GO" id="GO:0047474">
    <property type="term" value="F:long-chain fatty acid--protein ligase activity"/>
    <property type="evidence" value="ECO:0007669"/>
    <property type="project" value="InterPro"/>
</dbReference>
<dbReference type="RefSeq" id="WP_159545443.1">
    <property type="nucleotide sequence ID" value="NZ_CP047156.1"/>
</dbReference>
<evidence type="ECO:0000259" key="1">
    <source>
        <dbReference type="Pfam" id="PF04443"/>
    </source>
</evidence>
<gene>
    <name evidence="2" type="ORF">EK0264_10640</name>
</gene>
<dbReference type="GO" id="GO:0008218">
    <property type="term" value="P:bioluminescence"/>
    <property type="evidence" value="ECO:0007669"/>
    <property type="project" value="InterPro"/>
</dbReference>
<organism evidence="2 3">
    <name type="scientific">Epidermidibacterium keratini</name>
    <dbReference type="NCBI Taxonomy" id="1891644"/>
    <lineage>
        <taxon>Bacteria</taxon>
        <taxon>Bacillati</taxon>
        <taxon>Actinomycetota</taxon>
        <taxon>Actinomycetes</taxon>
        <taxon>Sporichthyales</taxon>
        <taxon>Sporichthyaceae</taxon>
        <taxon>Epidermidibacterium</taxon>
    </lineage>
</organism>